<evidence type="ECO:0000313" key="21">
    <source>
        <dbReference type="EMBL" id="MEQ2186935.1"/>
    </source>
</evidence>
<comment type="function">
    <text evidence="19">Multifunctional transcription factor that induces cell cycle arrest, DNA repair or apoptosis upon binding to its target DNA sequence. Acts as a tumor suppressor in many tumor types; induces growth arrest or apoptosis depending on the physiological circumstances and cell type. Negatively regulates cell division by controlling expression of a set of genes required for this process. One of the activated genes is an inhibitor of cyclin-dependent kinases. Apoptosis induction seems to be mediated either by stimulation of BAX and FAS antigen expression, or by repression of Bcl-2 expression.</text>
</comment>
<comment type="similarity">
    <text evidence="4">Belongs to the p53 family.</text>
</comment>
<dbReference type="InterPro" id="IPR008967">
    <property type="entry name" value="p53-like_TF_DNA-bd_sf"/>
</dbReference>
<dbReference type="Gene3D" id="2.60.40.720">
    <property type="match status" value="1"/>
</dbReference>
<dbReference type="InterPro" id="IPR057064">
    <property type="entry name" value="P53_central_site"/>
</dbReference>
<evidence type="ECO:0000256" key="14">
    <source>
        <dbReference type="ARBA" id="ARBA00023159"/>
    </source>
</evidence>
<dbReference type="PANTHER" id="PTHR11447">
    <property type="entry name" value="CELLULAR TUMOR ANTIGEN P53"/>
    <property type="match status" value="1"/>
</dbReference>
<keyword evidence="8" id="KW-0597">Phosphoprotein</keyword>
<evidence type="ECO:0000256" key="10">
    <source>
        <dbReference type="ARBA" id="ARBA00022723"/>
    </source>
</evidence>
<evidence type="ECO:0000256" key="3">
    <source>
        <dbReference type="ARBA" id="ARBA00004496"/>
    </source>
</evidence>
<keyword evidence="13" id="KW-0238">DNA-binding</keyword>
<dbReference type="InterPro" id="IPR011615">
    <property type="entry name" value="p53_DNA-bd"/>
</dbReference>
<dbReference type="InterPro" id="IPR002117">
    <property type="entry name" value="p53_tumour_suppressor"/>
</dbReference>
<evidence type="ECO:0000256" key="15">
    <source>
        <dbReference type="ARBA" id="ARBA00023163"/>
    </source>
</evidence>
<dbReference type="Proteomes" id="UP001476798">
    <property type="component" value="Unassembled WGS sequence"/>
</dbReference>
<evidence type="ECO:0000256" key="19">
    <source>
        <dbReference type="ARBA" id="ARBA00045328"/>
    </source>
</evidence>
<comment type="subunit">
    <text evidence="5">Binds DNA as a homotetramer.</text>
</comment>
<keyword evidence="15" id="KW-0804">Transcription</keyword>
<gene>
    <name evidence="21" type="ORF">GOODEAATRI_033927</name>
</gene>
<comment type="cofactor">
    <cofactor evidence="1">
        <name>Zn(2+)</name>
        <dbReference type="ChEBI" id="CHEBI:29105"/>
    </cofactor>
</comment>
<protein>
    <recommendedName>
        <fullName evidence="6">Cellular tumor antigen p53</fullName>
    </recommendedName>
    <alternativeName>
        <fullName evidence="18">Tumor suppressor p53</fullName>
    </alternativeName>
</protein>
<organism evidence="21 22">
    <name type="scientific">Goodea atripinnis</name>
    <dbReference type="NCBI Taxonomy" id="208336"/>
    <lineage>
        <taxon>Eukaryota</taxon>
        <taxon>Metazoa</taxon>
        <taxon>Chordata</taxon>
        <taxon>Craniata</taxon>
        <taxon>Vertebrata</taxon>
        <taxon>Euteleostomi</taxon>
        <taxon>Actinopterygii</taxon>
        <taxon>Neopterygii</taxon>
        <taxon>Teleostei</taxon>
        <taxon>Neoteleostei</taxon>
        <taxon>Acanthomorphata</taxon>
        <taxon>Ovalentaria</taxon>
        <taxon>Atherinomorphae</taxon>
        <taxon>Cyprinodontiformes</taxon>
        <taxon>Goodeidae</taxon>
        <taxon>Goodea</taxon>
    </lineage>
</organism>
<evidence type="ECO:0000256" key="9">
    <source>
        <dbReference type="ARBA" id="ARBA00022703"/>
    </source>
</evidence>
<sequence>AQSERPLSFTLPQKISFPPREEWSDFSFDVDCGLAGSGQCHSTDTVRDHMCNSSCMGGMNRRPIPTVLTPEGEVLGRRCFEVGVGPVQAGAARQRRKKRRKTGANK</sequence>
<evidence type="ECO:0000256" key="11">
    <source>
        <dbReference type="ARBA" id="ARBA00022833"/>
    </source>
</evidence>
<dbReference type="PROSITE" id="PS00348">
    <property type="entry name" value="P53"/>
    <property type="match status" value="1"/>
</dbReference>
<reference evidence="21 22" key="1">
    <citation type="submission" date="2021-06" db="EMBL/GenBank/DDBJ databases">
        <authorList>
            <person name="Palmer J.M."/>
        </authorList>
    </citation>
    <scope>NUCLEOTIDE SEQUENCE [LARGE SCALE GENOMIC DNA]</scope>
    <source>
        <strain evidence="21 22">GA_2019</strain>
        <tissue evidence="21">Muscle</tissue>
    </source>
</reference>
<keyword evidence="10" id="KW-0479">Metal-binding</keyword>
<evidence type="ECO:0000256" key="2">
    <source>
        <dbReference type="ARBA" id="ARBA00004123"/>
    </source>
</evidence>
<keyword evidence="16" id="KW-0539">Nucleus</keyword>
<feature type="domain" description="p53 DNA-binding" evidence="20">
    <location>
        <begin position="43"/>
        <end position="84"/>
    </location>
</feature>
<evidence type="ECO:0000256" key="4">
    <source>
        <dbReference type="ARBA" id="ARBA00006167"/>
    </source>
</evidence>
<evidence type="ECO:0000256" key="6">
    <source>
        <dbReference type="ARBA" id="ARBA00017135"/>
    </source>
</evidence>
<keyword evidence="17" id="KW-0131">Cell cycle</keyword>
<proteinExistence type="inferred from homology"/>
<keyword evidence="14" id="KW-0010">Activator</keyword>
<evidence type="ECO:0000256" key="7">
    <source>
        <dbReference type="ARBA" id="ARBA00022490"/>
    </source>
</evidence>
<keyword evidence="12" id="KW-0805">Transcription regulation</keyword>
<comment type="subcellular location">
    <subcellularLocation>
        <location evidence="3">Cytoplasm</location>
    </subcellularLocation>
    <subcellularLocation>
        <location evidence="2">Nucleus</location>
    </subcellularLocation>
</comment>
<dbReference type="EMBL" id="JAHRIO010087640">
    <property type="protein sequence ID" value="MEQ2186935.1"/>
    <property type="molecule type" value="Genomic_DNA"/>
</dbReference>
<evidence type="ECO:0000256" key="5">
    <source>
        <dbReference type="ARBA" id="ARBA00011393"/>
    </source>
</evidence>
<evidence type="ECO:0000256" key="17">
    <source>
        <dbReference type="ARBA" id="ARBA00023306"/>
    </source>
</evidence>
<evidence type="ECO:0000256" key="8">
    <source>
        <dbReference type="ARBA" id="ARBA00022553"/>
    </source>
</evidence>
<keyword evidence="22" id="KW-1185">Reference proteome</keyword>
<keyword evidence="11" id="KW-0862">Zinc</keyword>
<dbReference type="InterPro" id="IPR012346">
    <property type="entry name" value="p53/RUNT-type_TF_DNA-bd_sf"/>
</dbReference>
<dbReference type="PANTHER" id="PTHR11447:SF6">
    <property type="entry name" value="CELLULAR TUMOR ANTIGEN P53"/>
    <property type="match status" value="1"/>
</dbReference>
<dbReference type="SUPFAM" id="SSF49417">
    <property type="entry name" value="p53-like transcription factors"/>
    <property type="match status" value="1"/>
</dbReference>
<keyword evidence="7" id="KW-0963">Cytoplasm</keyword>
<evidence type="ECO:0000256" key="18">
    <source>
        <dbReference type="ARBA" id="ARBA00031653"/>
    </source>
</evidence>
<name>A0ABV0PTV2_9TELE</name>
<comment type="caution">
    <text evidence="21">The sequence shown here is derived from an EMBL/GenBank/DDBJ whole genome shotgun (WGS) entry which is preliminary data.</text>
</comment>
<feature type="non-terminal residue" evidence="21">
    <location>
        <position position="1"/>
    </location>
</feature>
<keyword evidence="9" id="KW-0053">Apoptosis</keyword>
<evidence type="ECO:0000256" key="13">
    <source>
        <dbReference type="ARBA" id="ARBA00023125"/>
    </source>
</evidence>
<evidence type="ECO:0000256" key="1">
    <source>
        <dbReference type="ARBA" id="ARBA00001947"/>
    </source>
</evidence>
<dbReference type="Pfam" id="PF00870">
    <property type="entry name" value="P53"/>
    <property type="match status" value="1"/>
</dbReference>
<evidence type="ECO:0000259" key="20">
    <source>
        <dbReference type="Pfam" id="PF00870"/>
    </source>
</evidence>
<evidence type="ECO:0000256" key="12">
    <source>
        <dbReference type="ARBA" id="ARBA00023015"/>
    </source>
</evidence>
<evidence type="ECO:0000256" key="16">
    <source>
        <dbReference type="ARBA" id="ARBA00023242"/>
    </source>
</evidence>
<accession>A0ABV0PTV2</accession>
<evidence type="ECO:0000313" key="22">
    <source>
        <dbReference type="Proteomes" id="UP001476798"/>
    </source>
</evidence>